<feature type="domain" description="BPL/LPL catalytic" evidence="2">
    <location>
        <begin position="1"/>
        <end position="174"/>
    </location>
</feature>
<dbReference type="InterPro" id="IPR004408">
    <property type="entry name" value="Biotin_CoA_COase_ligase"/>
</dbReference>
<protein>
    <submittedName>
        <fullName evidence="3">BirA family transcriptional regulator, biotin operon repressor / biotin-[acetyl-CoA-carboxylase] ligase</fullName>
    </submittedName>
</protein>
<dbReference type="InterPro" id="IPR004143">
    <property type="entry name" value="BPL_LPL_catalytic"/>
</dbReference>
<dbReference type="EMBL" id="FOQT01000003">
    <property type="protein sequence ID" value="SFI25292.1"/>
    <property type="molecule type" value="Genomic_DNA"/>
</dbReference>
<evidence type="ECO:0000313" key="4">
    <source>
        <dbReference type="Proteomes" id="UP000198931"/>
    </source>
</evidence>
<dbReference type="NCBIfam" id="TIGR00121">
    <property type="entry name" value="birA_ligase"/>
    <property type="match status" value="1"/>
</dbReference>
<evidence type="ECO:0000259" key="2">
    <source>
        <dbReference type="PROSITE" id="PS51733"/>
    </source>
</evidence>
<dbReference type="PROSITE" id="PS51733">
    <property type="entry name" value="BPL_LPL_CATALYTIC"/>
    <property type="match status" value="1"/>
</dbReference>
<reference evidence="3 4" key="1">
    <citation type="submission" date="2016-10" db="EMBL/GenBank/DDBJ databases">
        <authorList>
            <person name="de Groot N.N."/>
        </authorList>
    </citation>
    <scope>NUCLEOTIDE SEQUENCE [LARGE SCALE GENOMIC DNA]</scope>
    <source>
        <strain evidence="3 4">DSM 26000</strain>
    </source>
</reference>
<evidence type="ECO:0000313" key="3">
    <source>
        <dbReference type="EMBL" id="SFI25292.1"/>
    </source>
</evidence>
<keyword evidence="1 3" id="KW-0436">Ligase</keyword>
<organism evidence="3 4">
    <name type="scientific">Halpernia frigidisoli</name>
    <dbReference type="NCBI Taxonomy" id="1125876"/>
    <lineage>
        <taxon>Bacteria</taxon>
        <taxon>Pseudomonadati</taxon>
        <taxon>Bacteroidota</taxon>
        <taxon>Flavobacteriia</taxon>
        <taxon>Flavobacteriales</taxon>
        <taxon>Weeksellaceae</taxon>
        <taxon>Chryseobacterium group</taxon>
        <taxon>Halpernia</taxon>
    </lineage>
</organism>
<name>A0A1I3GPR0_9FLAO</name>
<dbReference type="PANTHER" id="PTHR12835:SF5">
    <property type="entry name" value="BIOTIN--PROTEIN LIGASE"/>
    <property type="match status" value="1"/>
</dbReference>
<dbReference type="Pfam" id="PF03099">
    <property type="entry name" value="BPL_LplA_LipB"/>
    <property type="match status" value="1"/>
</dbReference>
<dbReference type="Proteomes" id="UP000198931">
    <property type="component" value="Unassembled WGS sequence"/>
</dbReference>
<dbReference type="RefSeq" id="WP_090080088.1">
    <property type="nucleotide sequence ID" value="NZ_FOQT01000003.1"/>
</dbReference>
<keyword evidence="4" id="KW-1185">Reference proteome</keyword>
<dbReference type="OrthoDB" id="9807064at2"/>
<sequence>MNPLIYLKISPSTNNDIQNFDLEDGDFLGLYTFNQTHGKGQYNNSWDINPEENVAFSFMLKTKDVKISEILFNFHTATLVRGFIAKLTRKEAEIKWPNDIILNKKKIAGILIEKKKIKNTEVFIVGVGLNVLQTDFTNLPKAGSILTQTNEKFDLKMVAEKLFSHFQKEILNDQGILENFNEHLFFKEKIAVFNLKGKRQNGIIKNADEDGFLLIDLENGGLQKFFHKEIELLY</sequence>
<dbReference type="STRING" id="1125876.SAMN05443292_1955"/>
<dbReference type="GO" id="GO:0005737">
    <property type="term" value="C:cytoplasm"/>
    <property type="evidence" value="ECO:0007669"/>
    <property type="project" value="TreeGrafter"/>
</dbReference>
<dbReference type="Gene3D" id="3.30.930.10">
    <property type="entry name" value="Bira Bifunctional Protein, Domain 2"/>
    <property type="match status" value="1"/>
</dbReference>
<dbReference type="AlphaFoldDB" id="A0A1I3GPR0"/>
<dbReference type="PANTHER" id="PTHR12835">
    <property type="entry name" value="BIOTIN PROTEIN LIGASE"/>
    <property type="match status" value="1"/>
</dbReference>
<dbReference type="SUPFAM" id="SSF55681">
    <property type="entry name" value="Class II aaRS and biotin synthetases"/>
    <property type="match status" value="1"/>
</dbReference>
<gene>
    <name evidence="3" type="ORF">SAMN05443292_1955</name>
</gene>
<accession>A0A1I3GPR0</accession>
<dbReference type="InterPro" id="IPR045864">
    <property type="entry name" value="aa-tRNA-synth_II/BPL/LPL"/>
</dbReference>
<dbReference type="GO" id="GO:0004077">
    <property type="term" value="F:biotin--[biotin carboxyl-carrier protein] ligase activity"/>
    <property type="evidence" value="ECO:0007669"/>
    <property type="project" value="InterPro"/>
</dbReference>
<evidence type="ECO:0000256" key="1">
    <source>
        <dbReference type="ARBA" id="ARBA00022598"/>
    </source>
</evidence>
<proteinExistence type="predicted"/>